<reference evidence="1 2" key="1">
    <citation type="submission" date="2024-05" db="EMBL/GenBank/DDBJ databases">
        <title>Genome sequence of Ponticoccus litoralis KCCM 90028.</title>
        <authorList>
            <person name="Kim J.M."/>
            <person name="Lee J.K."/>
            <person name="Choi B.J."/>
            <person name="Bayburt H."/>
            <person name="Baek J.H."/>
            <person name="Jeon C.O."/>
        </authorList>
    </citation>
    <scope>NUCLEOTIDE SEQUENCE [LARGE SCALE GENOMIC DNA]</scope>
    <source>
        <strain evidence="1 2">KCCM 90028</strain>
    </source>
</reference>
<organism evidence="1 2">
    <name type="scientific">Ponticoccus litoralis</name>
    <dbReference type="NCBI Taxonomy" id="422297"/>
    <lineage>
        <taxon>Bacteria</taxon>
        <taxon>Pseudomonadati</taxon>
        <taxon>Pseudomonadota</taxon>
        <taxon>Alphaproteobacteria</taxon>
        <taxon>Rhodobacterales</taxon>
        <taxon>Roseobacteraceae</taxon>
        <taxon>Ponticoccus</taxon>
    </lineage>
</organism>
<evidence type="ECO:0000313" key="1">
    <source>
        <dbReference type="EMBL" id="MEN9062794.1"/>
    </source>
</evidence>
<keyword evidence="2" id="KW-1185">Reference proteome</keyword>
<dbReference type="Proteomes" id="UP001428774">
    <property type="component" value="Unassembled WGS sequence"/>
</dbReference>
<sequence length="43" mass="4759">MTASAGGWATAMTGWTLTAQGQRALGRRFPERVDWDGFYAPRN</sequence>
<protein>
    <submittedName>
        <fullName evidence="1">Uncharacterized protein</fullName>
    </submittedName>
</protein>
<comment type="caution">
    <text evidence="1">The sequence shown here is derived from an EMBL/GenBank/DDBJ whole genome shotgun (WGS) entry which is preliminary data.</text>
</comment>
<dbReference type="EMBL" id="JBDNCH010000002">
    <property type="protein sequence ID" value="MEN9062794.1"/>
    <property type="molecule type" value="Genomic_DNA"/>
</dbReference>
<dbReference type="AlphaFoldDB" id="A0AAW9SNW1"/>
<accession>A0AAW9SNW1</accession>
<evidence type="ECO:0000313" key="2">
    <source>
        <dbReference type="Proteomes" id="UP001428774"/>
    </source>
</evidence>
<name>A0AAW9SNW1_9RHOB</name>
<dbReference type="RefSeq" id="WP_347167720.1">
    <property type="nucleotide sequence ID" value="NZ_JBDNCH010000002.1"/>
</dbReference>
<proteinExistence type="predicted"/>
<gene>
    <name evidence="1" type="ORF">ABFB10_19190</name>
</gene>